<dbReference type="Gene3D" id="3.40.30.10">
    <property type="entry name" value="Glutaredoxin"/>
    <property type="match status" value="1"/>
</dbReference>
<keyword evidence="3" id="KW-0413">Isomerase</keyword>
<feature type="signal peptide" evidence="1">
    <location>
        <begin position="1"/>
        <end position="16"/>
    </location>
</feature>
<evidence type="ECO:0000313" key="3">
    <source>
        <dbReference type="EMBL" id="MBB6124211.1"/>
    </source>
</evidence>
<comment type="caution">
    <text evidence="3">The sequence shown here is derived from an EMBL/GenBank/DDBJ whole genome shotgun (WGS) entry which is preliminary data.</text>
</comment>
<feature type="domain" description="Thioredoxin-like fold" evidence="2">
    <location>
        <begin position="56"/>
        <end position="242"/>
    </location>
</feature>
<evidence type="ECO:0000256" key="1">
    <source>
        <dbReference type="SAM" id="SignalP"/>
    </source>
</evidence>
<feature type="chain" id="PRO_5032740663" evidence="1">
    <location>
        <begin position="17"/>
        <end position="246"/>
    </location>
</feature>
<keyword evidence="4" id="KW-1185">Reference proteome</keyword>
<dbReference type="RefSeq" id="WP_184079932.1">
    <property type="nucleotide sequence ID" value="NZ_JACIJP010000002.1"/>
</dbReference>
<dbReference type="EMBL" id="JACIJP010000002">
    <property type="protein sequence ID" value="MBB6124211.1"/>
    <property type="molecule type" value="Genomic_DNA"/>
</dbReference>
<sequence>MKSLRLLALVVTVALAACGGKDAGNSAAPANAANLAAVPPPAGKQWADVVAESPEHGFVMGNPSAAVKVAEYGSFTCPHCRDFATESAADVQAMVNTGKMSFEFRNYVRDPLDMTMGLLARCGGAEPFFPLMEQLFQNQAAAFEKLQAGGDGPYQAAMALPPEQRFFALAQAAGLIDFVKQRGISEEKAKQCLGDTKTIELLAKGVQDANTQYNITGTPTLLLNGAVVPETATWDLMKAKLKEAGL</sequence>
<evidence type="ECO:0000259" key="2">
    <source>
        <dbReference type="Pfam" id="PF13462"/>
    </source>
</evidence>
<dbReference type="Gene3D" id="1.10.40.110">
    <property type="match status" value="1"/>
</dbReference>
<dbReference type="AlphaFoldDB" id="A0A841J7Q4"/>
<evidence type="ECO:0000313" key="4">
    <source>
        <dbReference type="Proteomes" id="UP000552700"/>
    </source>
</evidence>
<name>A0A841J7Q4_9SPHN</name>
<organism evidence="3 4">
    <name type="scientific">Sphingobium subterraneum</name>
    <dbReference type="NCBI Taxonomy" id="627688"/>
    <lineage>
        <taxon>Bacteria</taxon>
        <taxon>Pseudomonadati</taxon>
        <taxon>Pseudomonadota</taxon>
        <taxon>Alphaproteobacteria</taxon>
        <taxon>Sphingomonadales</taxon>
        <taxon>Sphingomonadaceae</taxon>
        <taxon>Sphingobium</taxon>
    </lineage>
</organism>
<accession>A0A841J7Q4</accession>
<dbReference type="Pfam" id="PF13462">
    <property type="entry name" value="Thioredoxin_4"/>
    <property type="match status" value="1"/>
</dbReference>
<dbReference type="Proteomes" id="UP000552700">
    <property type="component" value="Unassembled WGS sequence"/>
</dbReference>
<dbReference type="PROSITE" id="PS51257">
    <property type="entry name" value="PROKAR_LIPOPROTEIN"/>
    <property type="match status" value="1"/>
</dbReference>
<reference evidence="3 4" key="1">
    <citation type="submission" date="2020-08" db="EMBL/GenBank/DDBJ databases">
        <title>Genomic Encyclopedia of Type Strains, Phase IV (KMG-IV): sequencing the most valuable type-strain genomes for metagenomic binning, comparative biology and taxonomic classification.</title>
        <authorList>
            <person name="Goeker M."/>
        </authorList>
    </citation>
    <scope>NUCLEOTIDE SEQUENCE [LARGE SCALE GENOMIC DNA]</scope>
    <source>
        <strain evidence="3 4">DSM 102255</strain>
    </source>
</reference>
<keyword evidence="1" id="KW-0732">Signal</keyword>
<proteinExistence type="predicted"/>
<dbReference type="InterPro" id="IPR012336">
    <property type="entry name" value="Thioredoxin-like_fold"/>
</dbReference>
<dbReference type="InterPro" id="IPR036249">
    <property type="entry name" value="Thioredoxin-like_sf"/>
</dbReference>
<dbReference type="GO" id="GO:0016853">
    <property type="term" value="F:isomerase activity"/>
    <property type="evidence" value="ECO:0007669"/>
    <property type="project" value="UniProtKB-KW"/>
</dbReference>
<dbReference type="SUPFAM" id="SSF52833">
    <property type="entry name" value="Thioredoxin-like"/>
    <property type="match status" value="1"/>
</dbReference>
<gene>
    <name evidence="3" type="ORF">FHS92_001940</name>
</gene>
<protein>
    <submittedName>
        <fullName evidence="3">Protein-disulfide isomerase</fullName>
    </submittedName>
</protein>